<reference evidence="2 3" key="1">
    <citation type="submission" date="2019-09" db="EMBL/GenBank/DDBJ databases">
        <authorList>
            <person name="Leyn A S."/>
        </authorList>
    </citation>
    <scope>NUCLEOTIDE SEQUENCE [LARGE SCALE GENOMIC DNA]</scope>
    <source>
        <strain evidence="2">AA231_1</strain>
    </source>
</reference>
<dbReference type="AlphaFoldDB" id="A0A6I8LFT6"/>
<feature type="compositionally biased region" description="Low complexity" evidence="1">
    <location>
        <begin position="15"/>
        <end position="29"/>
    </location>
</feature>
<evidence type="ECO:0000256" key="1">
    <source>
        <dbReference type="SAM" id="MobiDB-lite"/>
    </source>
</evidence>
<keyword evidence="3" id="KW-1185">Reference proteome</keyword>
<protein>
    <submittedName>
        <fullName evidence="2">Uncharacterized protein</fullName>
    </submittedName>
</protein>
<gene>
    <name evidence="2" type="ORF">AA23TX_00964</name>
</gene>
<evidence type="ECO:0000313" key="3">
    <source>
        <dbReference type="Proteomes" id="UP000399805"/>
    </source>
</evidence>
<organism evidence="2 3">
    <name type="scientific">Amycolatopsis camponoti</name>
    <dbReference type="NCBI Taxonomy" id="2606593"/>
    <lineage>
        <taxon>Bacteria</taxon>
        <taxon>Bacillati</taxon>
        <taxon>Actinomycetota</taxon>
        <taxon>Actinomycetes</taxon>
        <taxon>Pseudonocardiales</taxon>
        <taxon>Pseudonocardiaceae</taxon>
        <taxon>Amycolatopsis</taxon>
    </lineage>
</organism>
<feature type="region of interest" description="Disordered" evidence="1">
    <location>
        <begin position="1"/>
        <end position="43"/>
    </location>
</feature>
<proteinExistence type="predicted"/>
<dbReference type="Proteomes" id="UP000399805">
    <property type="component" value="Unassembled WGS sequence"/>
</dbReference>
<dbReference type="EMBL" id="CABVGP010000001">
    <property type="protein sequence ID" value="VVJ15943.1"/>
    <property type="molecule type" value="Genomic_DNA"/>
</dbReference>
<name>A0A6I8LFT6_9PSEU</name>
<evidence type="ECO:0000313" key="2">
    <source>
        <dbReference type="EMBL" id="VVJ15943.1"/>
    </source>
</evidence>
<accession>A0A6I8LFT6</accession>
<sequence length="43" mass="4413">MVSGRPRRSTPGFRPAGSTSPWSASPATTVCSPSGHVKSVART</sequence>